<proteinExistence type="predicted"/>
<dbReference type="EMBL" id="FUEG01000028">
    <property type="protein sequence ID" value="SJL15373.1"/>
    <property type="molecule type" value="Genomic_DNA"/>
</dbReference>
<protein>
    <submittedName>
        <fullName evidence="1">Uncharacterized protein</fullName>
    </submittedName>
</protein>
<evidence type="ECO:0000313" key="2">
    <source>
        <dbReference type="Proteomes" id="UP000219338"/>
    </source>
</evidence>
<evidence type="ECO:0000313" key="1">
    <source>
        <dbReference type="EMBL" id="SJL15373.1"/>
    </source>
</evidence>
<dbReference type="AlphaFoldDB" id="A0A284S2X8"/>
<gene>
    <name evidence="1" type="ORF">ARMOST_18866</name>
</gene>
<name>A0A284S2X8_ARMOS</name>
<reference evidence="2" key="1">
    <citation type="journal article" date="2017" name="Nat. Ecol. Evol.">
        <title>Genome expansion and lineage-specific genetic innovations in the forest pathogenic fungi Armillaria.</title>
        <authorList>
            <person name="Sipos G."/>
            <person name="Prasanna A.N."/>
            <person name="Walter M.C."/>
            <person name="O'Connor E."/>
            <person name="Balint B."/>
            <person name="Krizsan K."/>
            <person name="Kiss B."/>
            <person name="Hess J."/>
            <person name="Varga T."/>
            <person name="Slot J."/>
            <person name="Riley R."/>
            <person name="Boka B."/>
            <person name="Rigling D."/>
            <person name="Barry K."/>
            <person name="Lee J."/>
            <person name="Mihaltcheva S."/>
            <person name="LaButti K."/>
            <person name="Lipzen A."/>
            <person name="Waldron R."/>
            <person name="Moloney N.M."/>
            <person name="Sperisen C."/>
            <person name="Kredics L."/>
            <person name="Vagvoelgyi C."/>
            <person name="Patrignani A."/>
            <person name="Fitzpatrick D."/>
            <person name="Nagy I."/>
            <person name="Doyle S."/>
            <person name="Anderson J.B."/>
            <person name="Grigoriev I.V."/>
            <person name="Gueldener U."/>
            <person name="Muensterkoetter M."/>
            <person name="Nagy L.G."/>
        </authorList>
    </citation>
    <scope>NUCLEOTIDE SEQUENCE [LARGE SCALE GENOMIC DNA]</scope>
    <source>
        <strain evidence="2">C18/9</strain>
    </source>
</reference>
<keyword evidence="2" id="KW-1185">Reference proteome</keyword>
<dbReference type="Proteomes" id="UP000219338">
    <property type="component" value="Unassembled WGS sequence"/>
</dbReference>
<dbReference type="OrthoDB" id="10606389at2759"/>
<accession>A0A284S2X8</accession>
<organism evidence="1 2">
    <name type="scientific">Armillaria ostoyae</name>
    <name type="common">Armillaria root rot fungus</name>
    <dbReference type="NCBI Taxonomy" id="47428"/>
    <lineage>
        <taxon>Eukaryota</taxon>
        <taxon>Fungi</taxon>
        <taxon>Dikarya</taxon>
        <taxon>Basidiomycota</taxon>
        <taxon>Agaricomycotina</taxon>
        <taxon>Agaricomycetes</taxon>
        <taxon>Agaricomycetidae</taxon>
        <taxon>Agaricales</taxon>
        <taxon>Marasmiineae</taxon>
        <taxon>Physalacriaceae</taxon>
        <taxon>Armillaria</taxon>
    </lineage>
</organism>
<sequence>MLMYMQLEGESWYCSDSSNNVQDAFDSPELALIAAVSTLALTCSHRLPCTSPEMLRVPLSRLGGLPRYVQVQVAHHVFNTTIHCLQRTIFAMNRICPTLAVFNESRKVYLGPSVRFGCCP</sequence>